<gene>
    <name evidence="1" type="ORF">JKA74_12585</name>
</gene>
<sequence>MKKVNLETLEQINGGLVMDPGLTTCNILWGLAMTASDSISRETYVGAYVSAGCVS</sequence>
<dbReference type="RefSeq" id="WP_201431549.1">
    <property type="nucleotide sequence ID" value="NZ_JAEQBW010000005.1"/>
</dbReference>
<reference evidence="1" key="1">
    <citation type="submission" date="2021-01" db="EMBL/GenBank/DDBJ databases">
        <title>Marivirga aurantiaca sp. nov., isolated from intertidal surface sediments.</title>
        <authorList>
            <person name="Zhang M."/>
        </authorList>
    </citation>
    <scope>NUCLEOTIDE SEQUENCE</scope>
    <source>
        <strain evidence="1">S37H4</strain>
    </source>
</reference>
<dbReference type="AlphaFoldDB" id="A0A935CC98"/>
<evidence type="ECO:0000313" key="1">
    <source>
        <dbReference type="EMBL" id="MBK6265873.1"/>
    </source>
</evidence>
<proteinExistence type="predicted"/>
<name>A0A935CC98_9BACT</name>
<comment type="caution">
    <text evidence="1">The sequence shown here is derived from an EMBL/GenBank/DDBJ whole genome shotgun (WGS) entry which is preliminary data.</text>
</comment>
<dbReference type="Proteomes" id="UP000611723">
    <property type="component" value="Unassembled WGS sequence"/>
</dbReference>
<dbReference type="EMBL" id="JAEQBW010000005">
    <property type="protein sequence ID" value="MBK6265873.1"/>
    <property type="molecule type" value="Genomic_DNA"/>
</dbReference>
<accession>A0A935CC98</accession>
<protein>
    <recommendedName>
        <fullName evidence="3">Bacteriocin</fullName>
    </recommendedName>
</protein>
<evidence type="ECO:0000313" key="2">
    <source>
        <dbReference type="Proteomes" id="UP000611723"/>
    </source>
</evidence>
<organism evidence="1 2">
    <name type="scientific">Marivirga aurantiaca</name>
    <dbReference type="NCBI Taxonomy" id="2802615"/>
    <lineage>
        <taxon>Bacteria</taxon>
        <taxon>Pseudomonadati</taxon>
        <taxon>Bacteroidota</taxon>
        <taxon>Cytophagia</taxon>
        <taxon>Cytophagales</taxon>
        <taxon>Marivirgaceae</taxon>
        <taxon>Marivirga</taxon>
    </lineage>
</organism>
<evidence type="ECO:0008006" key="3">
    <source>
        <dbReference type="Google" id="ProtNLM"/>
    </source>
</evidence>
<keyword evidence="2" id="KW-1185">Reference proteome</keyword>